<dbReference type="AlphaFoldDB" id="A0A399F3D5"/>
<proteinExistence type="inferred from homology"/>
<dbReference type="PANTHER" id="PTHR11113:SF14">
    <property type="entry name" value="N-ACETYLGLUCOSAMINE-6-PHOSPHATE DEACETYLASE"/>
    <property type="match status" value="1"/>
</dbReference>
<evidence type="ECO:0000259" key="4">
    <source>
        <dbReference type="Pfam" id="PF07969"/>
    </source>
</evidence>
<dbReference type="InterPro" id="IPR023100">
    <property type="entry name" value="D-aminoacylase_insert_dom_sf"/>
</dbReference>
<dbReference type="SUPFAM" id="SSF51338">
    <property type="entry name" value="Composite domain of metallo-dependent hydrolases"/>
    <property type="match status" value="1"/>
</dbReference>
<gene>
    <name evidence="5" type="primary">dan</name>
    <name evidence="5" type="ORF">Mrose_00506</name>
</gene>
<name>A0A399F3D5_9DEIN</name>
<dbReference type="EC" id="3.5.1.81" evidence="5"/>
<dbReference type="GO" id="GO:0006046">
    <property type="term" value="P:N-acetylglucosamine catabolic process"/>
    <property type="evidence" value="ECO:0007669"/>
    <property type="project" value="TreeGrafter"/>
</dbReference>
<dbReference type="SUPFAM" id="SSF51556">
    <property type="entry name" value="Metallo-dependent hydrolases"/>
    <property type="match status" value="1"/>
</dbReference>
<reference evidence="5 6" key="1">
    <citation type="submission" date="2018-08" db="EMBL/GenBank/DDBJ databases">
        <title>Meiothermus roseus NBRC 110900 genome sequencing project.</title>
        <authorList>
            <person name="Da Costa M.S."/>
            <person name="Albuquerque L."/>
            <person name="Raposo P."/>
            <person name="Froufe H.J.C."/>
            <person name="Barroso C.S."/>
            <person name="Egas C."/>
        </authorList>
    </citation>
    <scope>NUCLEOTIDE SEQUENCE [LARGE SCALE GENOMIC DNA]</scope>
    <source>
        <strain evidence="5 6">NBRC 110900</strain>
    </source>
</reference>
<comment type="similarity">
    <text evidence="1">Belongs to the metallo-dependent hydrolases superfamily. NagA family.</text>
</comment>
<dbReference type="GO" id="GO:0008448">
    <property type="term" value="F:N-acetylglucosamine-6-phosphate deacetylase activity"/>
    <property type="evidence" value="ECO:0007669"/>
    <property type="project" value="TreeGrafter"/>
</dbReference>
<dbReference type="Gene3D" id="3.30.1490.130">
    <property type="entry name" value="D-aminoacylase. Domain 3"/>
    <property type="match status" value="1"/>
</dbReference>
<dbReference type="InterPro" id="IPR032466">
    <property type="entry name" value="Metal_Hydrolase"/>
</dbReference>
<accession>A0A399F3D5</accession>
<sequence>MRTTQYNDRVRFDQLIRKAKVVDGCGNPWFYGDVAIAGEKIAAITPAGQLSTREAREVLEAEGRVLAPGFIDILSHSIQPLMRDGRCLSKITQGVTTEIMGEAWTPAPQGGHIAPRKLAPYVPEAWNERMKTWERLGDWLEAMLEHGVSPNVGSFLGGGTLREYACGMRMGKAGRDELEAMRRVVREAMEDGAFGVSYALIYPPDDYADTEEIVEVCKVVAEHGGLYITHLRSESDRLLEAVEEALEIGRRAKLPVQIYHLKASREDNWPKMAQVIARINQARKAGQDVSADVYPYTASGTGLTAMLPNWVAEGGGLYEKLREPGVRARIRAELEGPNPNVDTRSRAEHVMPVGFQRPENQVYVGKRLSEIAAMRGQDWLEAVFDLLASEGQRISTIYFSMSEDNLRLELSQPWTMVSTDAGGFDPEWASAYGPVHPRAYGSYPRVLGRYVREEGVLSLEEAVRKMSSLPANRLSLFDRGRIAPGCKADLVLFDPDIISDRATFEDPHQLSVGVQEVWVNGVRVLEGGQHTGATPGQVVRGPGWRSAAN</sequence>
<comment type="caution">
    <text evidence="5">The sequence shown here is derived from an EMBL/GenBank/DDBJ whole genome shotgun (WGS) entry which is preliminary data.</text>
</comment>
<dbReference type="EMBL" id="QWLA01000005">
    <property type="protein sequence ID" value="RIH89121.1"/>
    <property type="molecule type" value="Genomic_DNA"/>
</dbReference>
<evidence type="ECO:0000313" key="6">
    <source>
        <dbReference type="Proteomes" id="UP000265341"/>
    </source>
</evidence>
<evidence type="ECO:0000256" key="2">
    <source>
        <dbReference type="ARBA" id="ARBA00022801"/>
    </source>
</evidence>
<dbReference type="Gene3D" id="2.30.40.10">
    <property type="entry name" value="Urease, subunit C, domain 1"/>
    <property type="match status" value="1"/>
</dbReference>
<keyword evidence="6" id="KW-1185">Reference proteome</keyword>
<dbReference type="PANTHER" id="PTHR11113">
    <property type="entry name" value="N-ACETYLGLUCOSAMINE-6-PHOSPHATE DEACETYLASE"/>
    <property type="match status" value="1"/>
</dbReference>
<dbReference type="Pfam" id="PF07969">
    <property type="entry name" value="Amidohydro_3"/>
    <property type="match status" value="1"/>
</dbReference>
<evidence type="ECO:0000256" key="1">
    <source>
        <dbReference type="ARBA" id="ARBA00010716"/>
    </source>
</evidence>
<dbReference type="Gene3D" id="3.20.20.140">
    <property type="entry name" value="Metal-dependent hydrolases"/>
    <property type="match status" value="1"/>
</dbReference>
<protein>
    <submittedName>
        <fullName evidence="5">D-aminoacylase</fullName>
        <ecNumber evidence="5">3.5.1.81</ecNumber>
    </submittedName>
</protein>
<feature type="domain" description="Amidohydrolase 3" evidence="4">
    <location>
        <begin position="57"/>
        <end position="524"/>
    </location>
</feature>
<evidence type="ECO:0000256" key="3">
    <source>
        <dbReference type="SAM" id="MobiDB-lite"/>
    </source>
</evidence>
<evidence type="ECO:0000313" key="5">
    <source>
        <dbReference type="EMBL" id="RIH89121.1"/>
    </source>
</evidence>
<organism evidence="5 6">
    <name type="scientific">Calidithermus roseus</name>
    <dbReference type="NCBI Taxonomy" id="1644118"/>
    <lineage>
        <taxon>Bacteria</taxon>
        <taxon>Thermotogati</taxon>
        <taxon>Deinococcota</taxon>
        <taxon>Deinococci</taxon>
        <taxon>Thermales</taxon>
        <taxon>Thermaceae</taxon>
        <taxon>Calidithermus</taxon>
    </lineage>
</organism>
<dbReference type="InterPro" id="IPR011059">
    <property type="entry name" value="Metal-dep_hydrolase_composite"/>
</dbReference>
<dbReference type="CDD" id="cd01297">
    <property type="entry name" value="D-aminoacylase"/>
    <property type="match status" value="1"/>
</dbReference>
<dbReference type="GO" id="GO:0047420">
    <property type="term" value="F:N-acyl-D-amino-acid deacylase activity"/>
    <property type="evidence" value="ECO:0007669"/>
    <property type="project" value="UniProtKB-EC"/>
</dbReference>
<feature type="region of interest" description="Disordered" evidence="3">
    <location>
        <begin position="529"/>
        <end position="549"/>
    </location>
</feature>
<keyword evidence="2 5" id="KW-0378">Hydrolase</keyword>
<dbReference type="InterPro" id="IPR013108">
    <property type="entry name" value="Amidohydro_3"/>
</dbReference>
<dbReference type="Proteomes" id="UP000265341">
    <property type="component" value="Unassembled WGS sequence"/>
</dbReference>